<dbReference type="EMBL" id="AHSR01000009">
    <property type="protein sequence ID" value="EMC25095.1"/>
    <property type="molecule type" value="Genomic_DNA"/>
</dbReference>
<accession>A0A829BSC7</accession>
<dbReference type="InterPro" id="IPR019629">
    <property type="entry name" value="Uncharacterised_HI1736/YgjV"/>
</dbReference>
<protein>
    <recommendedName>
        <fullName evidence="4">Inner membrane protein</fullName>
    </recommendedName>
</protein>
<evidence type="ECO:0008006" key="4">
    <source>
        <dbReference type="Google" id="ProtNLM"/>
    </source>
</evidence>
<evidence type="ECO:0000313" key="3">
    <source>
        <dbReference type="Proteomes" id="UP000011676"/>
    </source>
</evidence>
<feature type="transmembrane region" description="Helical" evidence="1">
    <location>
        <begin position="41"/>
        <end position="65"/>
    </location>
</feature>
<evidence type="ECO:0000313" key="2">
    <source>
        <dbReference type="EMBL" id="EMC25095.1"/>
    </source>
</evidence>
<keyword evidence="1" id="KW-1133">Transmembrane helix</keyword>
<evidence type="ECO:0000256" key="1">
    <source>
        <dbReference type="SAM" id="Phobius"/>
    </source>
</evidence>
<keyword evidence="1" id="KW-0472">Membrane</keyword>
<dbReference type="Proteomes" id="UP000011676">
    <property type="component" value="Unassembled WGS sequence"/>
</dbReference>
<dbReference type="RefSeq" id="WP_002275391.1">
    <property type="nucleotide sequence ID" value="NZ_AHSR01000009.1"/>
</dbReference>
<feature type="transmembrane region" description="Helical" evidence="1">
    <location>
        <begin position="144"/>
        <end position="163"/>
    </location>
</feature>
<keyword evidence="1" id="KW-0812">Transmembrane</keyword>
<reference evidence="2 3" key="1">
    <citation type="journal article" date="2013" name="Mol. Biol. Evol.">
        <title>Evolutionary and population genomics of the cavity causing bacteria Streptococcus mutans.</title>
        <authorList>
            <person name="Cornejo O.E."/>
            <person name="Lefebure T."/>
            <person name="Pavinski Bitar P.D."/>
            <person name="Lang P."/>
            <person name="Richards V.P."/>
            <person name="Eilertson K."/>
            <person name="Do T."/>
            <person name="Beighton D."/>
            <person name="Zeng L."/>
            <person name="Ahn S.J."/>
            <person name="Burne R.A."/>
            <person name="Siepel A."/>
            <person name="Bustamante C.D."/>
            <person name="Stanhope M.J."/>
        </authorList>
    </citation>
    <scope>NUCLEOTIDE SEQUENCE [LARGE SCALE GENOMIC DNA]</scope>
    <source>
        <strain evidence="2 3">SM6</strain>
    </source>
</reference>
<organism evidence="2 3">
    <name type="scientific">Streptococcus mutans SM6</name>
    <dbReference type="NCBI Taxonomy" id="857119"/>
    <lineage>
        <taxon>Bacteria</taxon>
        <taxon>Bacillati</taxon>
        <taxon>Bacillota</taxon>
        <taxon>Bacilli</taxon>
        <taxon>Lactobacillales</taxon>
        <taxon>Streptococcaceae</taxon>
        <taxon>Streptococcus</taxon>
    </lineage>
</organism>
<proteinExistence type="predicted"/>
<dbReference type="Pfam" id="PF10688">
    <property type="entry name" value="Imp-YgjV"/>
    <property type="match status" value="1"/>
</dbReference>
<dbReference type="AlphaFoldDB" id="A0A829BSC7"/>
<gene>
    <name evidence="2" type="ORF">SMU82_02736</name>
</gene>
<name>A0A829BSC7_STRMG</name>
<sequence length="173" mass="19418">MVTLMILPIAMLFSALGAFCLAYSSFTKEKQHMLLWQISDYIFTIIANLLLGGYTGALTISVSIVRNALILKKKNTKVITICLVLIQIALGTYVNNLGLVGYLPIISSVSYTLTTFLTSKMQFLRWLIIENMSLWFIYDLTINAYPAVCMDILIILSTLLALYRHQKKAGHSL</sequence>
<comment type="caution">
    <text evidence="2">The sequence shown here is derived from an EMBL/GenBank/DDBJ whole genome shotgun (WGS) entry which is preliminary data.</text>
</comment>